<dbReference type="AlphaFoldDB" id="A0A6M8IZZ7"/>
<dbReference type="PANTHER" id="PTHR30283:SF4">
    <property type="entry name" value="PEROXIDE STRESS RESISTANCE PROTEIN YAAA"/>
    <property type="match status" value="1"/>
</dbReference>
<accession>A0A6M8IZZ7</accession>
<evidence type="ECO:0000313" key="2">
    <source>
        <dbReference type="EMBL" id="QKF06904.1"/>
    </source>
</evidence>
<dbReference type="KEGG" id="bwa:HLV38_01280"/>
<evidence type="ECO:0000313" key="3">
    <source>
        <dbReference type="Proteomes" id="UP000503297"/>
    </source>
</evidence>
<dbReference type="PANTHER" id="PTHR30283">
    <property type="entry name" value="PEROXIDE STRESS RESPONSE PROTEIN YAAA"/>
    <property type="match status" value="1"/>
</dbReference>
<proteinExistence type="inferred from homology"/>
<reference evidence="3" key="1">
    <citation type="submission" date="2020-05" db="EMBL/GenBank/DDBJ databases">
        <title>Novel species in genus Nocardioides.</title>
        <authorList>
            <person name="Zhang G."/>
        </authorList>
    </citation>
    <scope>NUCLEOTIDE SEQUENCE [LARGE SCALE GENOMIC DNA]</scope>
    <source>
        <strain evidence="3">zg-1050</strain>
    </source>
</reference>
<organism evidence="2 3">
    <name type="scientific">Berryella wangjianweii</name>
    <dbReference type="NCBI Taxonomy" id="2734634"/>
    <lineage>
        <taxon>Bacteria</taxon>
        <taxon>Bacillati</taxon>
        <taxon>Actinomycetota</taxon>
        <taxon>Coriobacteriia</taxon>
        <taxon>Eggerthellales</taxon>
        <taxon>Eggerthellaceae</taxon>
        <taxon>Berryella</taxon>
    </lineage>
</organism>
<dbReference type="Proteomes" id="UP000503297">
    <property type="component" value="Chromosome"/>
</dbReference>
<evidence type="ECO:0000256" key="1">
    <source>
        <dbReference type="HAMAP-Rule" id="MF_00652"/>
    </source>
</evidence>
<comment type="similarity">
    <text evidence="1">Belongs to the UPF0246 family.</text>
</comment>
<name>A0A6M8IZZ7_9ACTN</name>
<dbReference type="InterPro" id="IPR005583">
    <property type="entry name" value="YaaA"/>
</dbReference>
<dbReference type="HAMAP" id="MF_00652">
    <property type="entry name" value="UPF0246"/>
    <property type="match status" value="1"/>
</dbReference>
<dbReference type="EMBL" id="CP053716">
    <property type="protein sequence ID" value="QKF06904.1"/>
    <property type="molecule type" value="Genomic_DNA"/>
</dbReference>
<keyword evidence="3" id="KW-1185">Reference proteome</keyword>
<dbReference type="GO" id="GO:0033194">
    <property type="term" value="P:response to hydroperoxide"/>
    <property type="evidence" value="ECO:0007669"/>
    <property type="project" value="TreeGrafter"/>
</dbReference>
<dbReference type="Pfam" id="PF03883">
    <property type="entry name" value="H2O2_YaaD"/>
    <property type="match status" value="1"/>
</dbReference>
<gene>
    <name evidence="2" type="ORF">HLV38_01280</name>
</gene>
<protein>
    <recommendedName>
        <fullName evidence="1">UPF0246 protein HLV38_01280</fullName>
    </recommendedName>
</protein>
<dbReference type="RefSeq" id="WP_173163590.1">
    <property type="nucleotide sequence ID" value="NZ_CP053716.1"/>
</dbReference>
<sequence>MRFIISPAKTMVEESPLPARALPRFCQQARQVSDALCALDPAQRQRLWGCSDKLAAQAERFVGRYAQAFPCAPANLAALTPALFAYDGLQYQSLSAATLSEAALKYLEDRLLIVSGMFGLLRPFDGIAPYRLEMQARLQVGQHANLYRFWGDSLFRALSAECDTVVNLASQEYARAALAGSDEEGDETGREKARVVSCAFYEGVRDGKPVQRAPFAKKARGSFVRWCAESGIDDPAQLTSFDWGYRHAPDLSRPGALAFLRCG</sequence>
<dbReference type="GO" id="GO:0005829">
    <property type="term" value="C:cytosol"/>
    <property type="evidence" value="ECO:0007669"/>
    <property type="project" value="TreeGrafter"/>
</dbReference>